<keyword evidence="2" id="KW-1185">Reference proteome</keyword>
<sequence length="101" mass="11496">MRIRDNRLMADRTPRPIPPIKELEHALVQAVVIEGRWRVRFTEDTRESTSYDGEGFGATIEEALRAAIGDSYSHLFEPGRDPQSIYADMFGGEYGWKEPPA</sequence>
<gene>
    <name evidence="1" type="ORF">GCM10010151_50190</name>
</gene>
<proteinExistence type="predicted"/>
<evidence type="ECO:0000313" key="1">
    <source>
        <dbReference type="EMBL" id="GAA0354604.1"/>
    </source>
</evidence>
<reference evidence="1 2" key="1">
    <citation type="journal article" date="2019" name="Int. J. Syst. Evol. Microbiol.">
        <title>The Global Catalogue of Microorganisms (GCM) 10K type strain sequencing project: providing services to taxonomists for standard genome sequencing and annotation.</title>
        <authorList>
            <consortium name="The Broad Institute Genomics Platform"/>
            <consortium name="The Broad Institute Genome Sequencing Center for Infectious Disease"/>
            <person name="Wu L."/>
            <person name="Ma J."/>
        </authorList>
    </citation>
    <scope>NUCLEOTIDE SEQUENCE [LARGE SCALE GENOMIC DNA]</scope>
    <source>
        <strain evidence="1 2">JCM 3146</strain>
    </source>
</reference>
<organism evidence="1 2">
    <name type="scientific">Actinoallomurus spadix</name>
    <dbReference type="NCBI Taxonomy" id="79912"/>
    <lineage>
        <taxon>Bacteria</taxon>
        <taxon>Bacillati</taxon>
        <taxon>Actinomycetota</taxon>
        <taxon>Actinomycetes</taxon>
        <taxon>Streptosporangiales</taxon>
        <taxon>Thermomonosporaceae</taxon>
        <taxon>Actinoallomurus</taxon>
    </lineage>
</organism>
<accession>A0ABN0X441</accession>
<dbReference type="Proteomes" id="UP001501822">
    <property type="component" value="Unassembled WGS sequence"/>
</dbReference>
<dbReference type="EMBL" id="BAAABM010000046">
    <property type="protein sequence ID" value="GAA0354604.1"/>
    <property type="molecule type" value="Genomic_DNA"/>
</dbReference>
<comment type="caution">
    <text evidence="1">The sequence shown here is derived from an EMBL/GenBank/DDBJ whole genome shotgun (WGS) entry which is preliminary data.</text>
</comment>
<name>A0ABN0X441_9ACTN</name>
<evidence type="ECO:0000313" key="2">
    <source>
        <dbReference type="Proteomes" id="UP001501822"/>
    </source>
</evidence>
<protein>
    <submittedName>
        <fullName evidence="1">Uncharacterized protein</fullName>
    </submittedName>
</protein>